<dbReference type="GO" id="GO:0005634">
    <property type="term" value="C:nucleus"/>
    <property type="evidence" value="ECO:0007669"/>
    <property type="project" value="UniProtKB-SubCell"/>
</dbReference>
<evidence type="ECO:0000256" key="8">
    <source>
        <dbReference type="ARBA" id="ARBA00030802"/>
    </source>
</evidence>
<name>E4X0Q9_OIKDI</name>
<dbReference type="InParanoid" id="E4X0Q9"/>
<dbReference type="SUPFAM" id="SSF48403">
    <property type="entry name" value="Ankyrin repeat"/>
    <property type="match status" value="1"/>
</dbReference>
<dbReference type="OrthoDB" id="412109at2759"/>
<keyword evidence="3" id="KW-0597">Phosphoprotein</keyword>
<dbReference type="InterPro" id="IPR038753">
    <property type="entry name" value="NFKBIL1"/>
</dbReference>
<evidence type="ECO:0000313" key="13">
    <source>
        <dbReference type="Proteomes" id="UP000001307"/>
    </source>
</evidence>
<gene>
    <name evidence="12" type="ORF">GSOID_T00014866001</name>
</gene>
<dbReference type="InterPro" id="IPR002110">
    <property type="entry name" value="Ankyrin_rpt"/>
</dbReference>
<evidence type="ECO:0000256" key="11">
    <source>
        <dbReference type="SAM" id="MobiDB-lite"/>
    </source>
</evidence>
<dbReference type="GO" id="GO:0043124">
    <property type="term" value="P:negative regulation of canonical NF-kappaB signal transduction"/>
    <property type="evidence" value="ECO:0007669"/>
    <property type="project" value="InterPro"/>
</dbReference>
<evidence type="ECO:0000256" key="1">
    <source>
        <dbReference type="ARBA" id="ARBA00004123"/>
    </source>
</evidence>
<dbReference type="PROSITE" id="PS50297">
    <property type="entry name" value="ANK_REP_REGION"/>
    <property type="match status" value="1"/>
</dbReference>
<sequence length="396" mass="45737">MPRSQNAKTTSKKHDQKKIVTYVQNAGMLELKQYLKRHKNADLNFRVDGRGRTVLHIAGILGDDGIIRTLLDCGADPKLVDTNGDTACHLAAKWCSRAENYANFKLVMTPFFKANPALAYHKNNDNESPQDILNAGKLRAAQAAEELKEAEDQREEAIVAREKKAKEESEMKMKELEFAEKLQNANDEDNNGDDILFQQAEWLKEEIKETFDDWADRIAREYADKRERYNRQNTGTGSKRTATGGIGAGKRGKEGRKNRKERERLEYIDHKKRRVDNYIRAQESAKEEKKIKQKEDYTKKVENMRKGEDILAYQDIPWPCDGTIQDMVEVMLADAPLTEPQKYRKIIHRQQLIWHPDKFQQRTGDRLEPKDKDKILITVQHLSQALNKALEKCDLA</sequence>
<reference evidence="12" key="1">
    <citation type="journal article" date="2010" name="Science">
        <title>Plasticity of animal genome architecture unmasked by rapid evolution of a pelagic tunicate.</title>
        <authorList>
            <person name="Denoeud F."/>
            <person name="Henriet S."/>
            <person name="Mungpakdee S."/>
            <person name="Aury J.M."/>
            <person name="Da Silva C."/>
            <person name="Brinkmann H."/>
            <person name="Mikhaleva J."/>
            <person name="Olsen L.C."/>
            <person name="Jubin C."/>
            <person name="Canestro C."/>
            <person name="Bouquet J.M."/>
            <person name="Danks G."/>
            <person name="Poulain J."/>
            <person name="Campsteijn C."/>
            <person name="Adamski M."/>
            <person name="Cross I."/>
            <person name="Yadetie F."/>
            <person name="Muffato M."/>
            <person name="Louis A."/>
            <person name="Butcher S."/>
            <person name="Tsagkogeorga G."/>
            <person name="Konrad A."/>
            <person name="Singh S."/>
            <person name="Jensen M.F."/>
            <person name="Cong E.H."/>
            <person name="Eikeseth-Otteraa H."/>
            <person name="Noel B."/>
            <person name="Anthouard V."/>
            <person name="Porcel B.M."/>
            <person name="Kachouri-Lafond R."/>
            <person name="Nishino A."/>
            <person name="Ugolini M."/>
            <person name="Chourrout P."/>
            <person name="Nishida H."/>
            <person name="Aasland R."/>
            <person name="Huzurbazar S."/>
            <person name="Westhof E."/>
            <person name="Delsuc F."/>
            <person name="Lehrach H."/>
            <person name="Reinhardt R."/>
            <person name="Weissenbach J."/>
            <person name="Roy S.W."/>
            <person name="Artiguenave F."/>
            <person name="Postlethwait J.H."/>
            <person name="Manak J.R."/>
            <person name="Thompson E.M."/>
            <person name="Jaillon O."/>
            <person name="Du Pasquier L."/>
            <person name="Boudinot P."/>
            <person name="Liberles D.A."/>
            <person name="Volff J.N."/>
            <person name="Philippe H."/>
            <person name="Lenhard B."/>
            <person name="Roest Crollius H."/>
            <person name="Wincker P."/>
            <person name="Chourrout D."/>
        </authorList>
    </citation>
    <scope>NUCLEOTIDE SEQUENCE [LARGE SCALE GENOMIC DNA]</scope>
</reference>
<keyword evidence="4" id="KW-0677">Repeat</keyword>
<evidence type="ECO:0000256" key="2">
    <source>
        <dbReference type="ARBA" id="ARBA00014259"/>
    </source>
</evidence>
<evidence type="ECO:0000313" key="12">
    <source>
        <dbReference type="EMBL" id="CBY22943.1"/>
    </source>
</evidence>
<protein>
    <recommendedName>
        <fullName evidence="2">NF-kappa-B inhibitor-like protein 1</fullName>
    </recommendedName>
    <alternativeName>
        <fullName evidence="7">Inhibitor of kappa B-like protein</fullName>
    </alternativeName>
    <alternativeName>
        <fullName evidence="8">Nuclear factor of kappa light polypeptide gene enhancer in B-cells inhibitor-like 1</fullName>
    </alternativeName>
</protein>
<dbReference type="AlphaFoldDB" id="E4X0Q9"/>
<dbReference type="EMBL" id="FN653020">
    <property type="protein sequence ID" value="CBY22943.1"/>
    <property type="molecule type" value="Genomic_DNA"/>
</dbReference>
<feature type="coiled-coil region" evidence="10">
    <location>
        <begin position="268"/>
        <end position="295"/>
    </location>
</feature>
<keyword evidence="5 9" id="KW-0040">ANK repeat</keyword>
<dbReference type="PANTHER" id="PTHR15263">
    <property type="entry name" value="I-KAPPA-B-LIKE PROTEIN IKBL"/>
    <property type="match status" value="1"/>
</dbReference>
<evidence type="ECO:0000256" key="7">
    <source>
        <dbReference type="ARBA" id="ARBA00030621"/>
    </source>
</evidence>
<dbReference type="PANTHER" id="PTHR15263:SF1">
    <property type="entry name" value="NF-KAPPA-B INHIBITOR-LIKE PROTEIN 1"/>
    <property type="match status" value="1"/>
</dbReference>
<keyword evidence="6" id="KW-0539">Nucleus</keyword>
<evidence type="ECO:0000256" key="6">
    <source>
        <dbReference type="ARBA" id="ARBA00023242"/>
    </source>
</evidence>
<feature type="region of interest" description="Disordered" evidence="11">
    <location>
        <begin position="229"/>
        <end position="261"/>
    </location>
</feature>
<dbReference type="InterPro" id="IPR036770">
    <property type="entry name" value="Ankyrin_rpt-contain_sf"/>
</dbReference>
<evidence type="ECO:0000256" key="9">
    <source>
        <dbReference type="PROSITE-ProRule" id="PRU00023"/>
    </source>
</evidence>
<dbReference type="PROSITE" id="PS50088">
    <property type="entry name" value="ANK_REPEAT"/>
    <property type="match status" value="1"/>
</dbReference>
<comment type="subcellular location">
    <subcellularLocation>
        <location evidence="1">Nucleus</location>
    </subcellularLocation>
</comment>
<proteinExistence type="predicted"/>
<accession>E4X0Q9</accession>
<keyword evidence="13" id="KW-1185">Reference proteome</keyword>
<evidence type="ECO:0000256" key="3">
    <source>
        <dbReference type="ARBA" id="ARBA00022553"/>
    </source>
</evidence>
<dbReference type="Pfam" id="PF12796">
    <property type="entry name" value="Ank_2"/>
    <property type="match status" value="1"/>
</dbReference>
<dbReference type="Gene3D" id="1.25.40.20">
    <property type="entry name" value="Ankyrin repeat-containing domain"/>
    <property type="match status" value="1"/>
</dbReference>
<evidence type="ECO:0000256" key="5">
    <source>
        <dbReference type="ARBA" id="ARBA00023043"/>
    </source>
</evidence>
<evidence type="ECO:0000256" key="4">
    <source>
        <dbReference type="ARBA" id="ARBA00022737"/>
    </source>
</evidence>
<feature type="coiled-coil region" evidence="10">
    <location>
        <begin position="133"/>
        <end position="179"/>
    </location>
</feature>
<dbReference type="Proteomes" id="UP000001307">
    <property type="component" value="Unassembled WGS sequence"/>
</dbReference>
<organism evidence="12">
    <name type="scientific">Oikopleura dioica</name>
    <name type="common">Tunicate</name>
    <dbReference type="NCBI Taxonomy" id="34765"/>
    <lineage>
        <taxon>Eukaryota</taxon>
        <taxon>Metazoa</taxon>
        <taxon>Chordata</taxon>
        <taxon>Tunicata</taxon>
        <taxon>Appendicularia</taxon>
        <taxon>Copelata</taxon>
        <taxon>Oikopleuridae</taxon>
        <taxon>Oikopleura</taxon>
    </lineage>
</organism>
<evidence type="ECO:0000256" key="10">
    <source>
        <dbReference type="SAM" id="Coils"/>
    </source>
</evidence>
<keyword evidence="10" id="KW-0175">Coiled coil</keyword>
<feature type="repeat" description="ANK" evidence="9">
    <location>
        <begin position="50"/>
        <end position="82"/>
    </location>
</feature>